<evidence type="ECO:0000256" key="1">
    <source>
        <dbReference type="SAM" id="Phobius"/>
    </source>
</evidence>
<sequence length="99" mass="11165">MEDKKHSFMDQLNLFFIGAVIGVIVGACFGINAVKGSNNRAEKKVKAYEEYYKCTETLLDSLDGTHNLDLMDTDLETDYGADYLEAKSKVDELIVKLYE</sequence>
<dbReference type="RefSeq" id="YP_010112740.1">
    <property type="nucleotide sequence ID" value="NC_055895.1"/>
</dbReference>
<dbReference type="EMBL" id="MT774402">
    <property type="protein sequence ID" value="QOR57288.1"/>
    <property type="molecule type" value="Genomic_DNA"/>
</dbReference>
<dbReference type="Proteomes" id="UP000593599">
    <property type="component" value="Segment"/>
</dbReference>
<dbReference type="GeneID" id="65131225"/>
<feature type="transmembrane region" description="Helical" evidence="1">
    <location>
        <begin position="12"/>
        <end position="34"/>
    </location>
</feature>
<organism evidence="2 3">
    <name type="scientific">uncultured phage cr7_1</name>
    <dbReference type="NCBI Taxonomy" id="2772086"/>
    <lineage>
        <taxon>Viruses</taxon>
        <taxon>Duplodnaviria</taxon>
        <taxon>Heunggongvirae</taxon>
        <taxon>Uroviricota</taxon>
        <taxon>Caudoviricetes</taxon>
        <taxon>Crassvirales</taxon>
        <taxon>Suoliviridae</taxon>
        <taxon>Oafivirinae</taxon>
        <taxon>Burzaovirus</taxon>
        <taxon>Burzaovirus coli</taxon>
    </lineage>
</organism>
<dbReference type="KEGG" id="vg:65131225"/>
<keyword evidence="3" id="KW-1185">Reference proteome</keyword>
<proteinExistence type="predicted"/>
<keyword evidence="1" id="KW-1133">Transmembrane helix</keyword>
<evidence type="ECO:0000313" key="2">
    <source>
        <dbReference type="EMBL" id="QOR57288.1"/>
    </source>
</evidence>
<accession>A0A7M1RSI6</accession>
<name>A0A7M1RSI6_9CAUD</name>
<reference evidence="2 3" key="1">
    <citation type="submission" date="2020-07" db="EMBL/GenBank/DDBJ databases">
        <title>Taxonomic proposal: Crassvirales, a new order of highly abundant and diverse bacterial viruses.</title>
        <authorList>
            <person name="Shkoporov A.N."/>
            <person name="Stockdale S.R."/>
            <person name="Guerin E."/>
            <person name="Ross R.P."/>
            <person name="Hill C."/>
        </authorList>
    </citation>
    <scope>NUCLEOTIDE SEQUENCE [LARGE SCALE GENOMIC DNA]</scope>
</reference>
<dbReference type="PROSITE" id="PS51257">
    <property type="entry name" value="PROKAR_LIPOPROTEIN"/>
    <property type="match status" value="1"/>
</dbReference>
<keyword evidence="1" id="KW-0812">Transmembrane</keyword>
<protein>
    <submittedName>
        <fullName evidence="2">Lipopolysaccharide assembly protein</fullName>
    </submittedName>
</protein>
<keyword evidence="1" id="KW-0472">Membrane</keyword>
<evidence type="ECO:0000313" key="3">
    <source>
        <dbReference type="Proteomes" id="UP000593599"/>
    </source>
</evidence>